<organism evidence="4 5">
    <name type="scientific">Centaurea solstitialis</name>
    <name type="common">yellow star-thistle</name>
    <dbReference type="NCBI Taxonomy" id="347529"/>
    <lineage>
        <taxon>Eukaryota</taxon>
        <taxon>Viridiplantae</taxon>
        <taxon>Streptophyta</taxon>
        <taxon>Embryophyta</taxon>
        <taxon>Tracheophyta</taxon>
        <taxon>Spermatophyta</taxon>
        <taxon>Magnoliopsida</taxon>
        <taxon>eudicotyledons</taxon>
        <taxon>Gunneridae</taxon>
        <taxon>Pentapetalae</taxon>
        <taxon>asterids</taxon>
        <taxon>campanulids</taxon>
        <taxon>Asterales</taxon>
        <taxon>Asteraceae</taxon>
        <taxon>Carduoideae</taxon>
        <taxon>Cardueae</taxon>
        <taxon>Centaureinae</taxon>
        <taxon>Centaurea</taxon>
    </lineage>
</organism>
<evidence type="ECO:0000259" key="3">
    <source>
        <dbReference type="PROSITE" id="PS51752"/>
    </source>
</evidence>
<dbReference type="PANTHER" id="PTHR47293:SF15">
    <property type="entry name" value="JACALIN-RELATED LECTIN 19"/>
    <property type="match status" value="1"/>
</dbReference>
<dbReference type="PROSITE" id="PS51752">
    <property type="entry name" value="JACALIN_LECTIN"/>
    <property type="match status" value="1"/>
</dbReference>
<comment type="similarity">
    <text evidence="1">Belongs to the jacalin lectin family.</text>
</comment>
<dbReference type="PANTHER" id="PTHR47293">
    <property type="entry name" value="JACALIN-RELATED LECTIN 3"/>
    <property type="match status" value="1"/>
</dbReference>
<feature type="domain" description="Jacalin-type lectin" evidence="3">
    <location>
        <begin position="1"/>
        <end position="134"/>
    </location>
</feature>
<dbReference type="EMBL" id="JARYMX010000001">
    <property type="protein sequence ID" value="KAJ9565546.1"/>
    <property type="molecule type" value="Genomic_DNA"/>
</dbReference>
<gene>
    <name evidence="4" type="ORF">OSB04_001512</name>
</gene>
<dbReference type="GO" id="GO:0030246">
    <property type="term" value="F:carbohydrate binding"/>
    <property type="evidence" value="ECO:0007669"/>
    <property type="project" value="UniProtKB-KW"/>
</dbReference>
<dbReference type="SMART" id="SM00915">
    <property type="entry name" value="Jacalin"/>
    <property type="match status" value="1"/>
</dbReference>
<dbReference type="Pfam" id="PF01419">
    <property type="entry name" value="Jacalin"/>
    <property type="match status" value="1"/>
</dbReference>
<dbReference type="Proteomes" id="UP001172457">
    <property type="component" value="Chromosome 1"/>
</dbReference>
<dbReference type="Gene3D" id="2.100.10.30">
    <property type="entry name" value="Jacalin-like lectin domain"/>
    <property type="match status" value="1"/>
</dbReference>
<accession>A0AA38U3Q9</accession>
<dbReference type="SUPFAM" id="SSF51101">
    <property type="entry name" value="Mannose-binding lectins"/>
    <property type="match status" value="1"/>
</dbReference>
<reference evidence="4" key="1">
    <citation type="submission" date="2023-03" db="EMBL/GenBank/DDBJ databases">
        <title>Chromosome-scale reference genome and RAD-based genetic map of yellow starthistle (Centaurea solstitialis) reveal putative structural variation and QTLs associated with invader traits.</title>
        <authorList>
            <person name="Reatini B."/>
            <person name="Cang F.A."/>
            <person name="Jiang Q."/>
            <person name="Mckibben M.T.W."/>
            <person name="Barker M.S."/>
            <person name="Rieseberg L.H."/>
            <person name="Dlugosch K.M."/>
        </authorList>
    </citation>
    <scope>NUCLEOTIDE SEQUENCE</scope>
    <source>
        <strain evidence="4">CAN-66</strain>
        <tissue evidence="4">Leaf</tissue>
    </source>
</reference>
<dbReference type="AlphaFoldDB" id="A0AA38U3Q9"/>
<comment type="caution">
    <text evidence="4">The sequence shown here is derived from an EMBL/GenBank/DDBJ whole genome shotgun (WGS) entry which is preliminary data.</text>
</comment>
<sequence>MEYPEVFLVDLDSLPPGRDIKLQICFDGRSDAYRQSIVSACTGGGEIDDGAAASTTSLCDPSQFLLDKDEKITLISGTRSDTLAVTSLTFATNKGNTYTYGDGGGRVFRVQVDGKIIGFHGSYEEYLMALDVIV</sequence>
<keyword evidence="5" id="KW-1185">Reference proteome</keyword>
<evidence type="ECO:0000313" key="4">
    <source>
        <dbReference type="EMBL" id="KAJ9565546.1"/>
    </source>
</evidence>
<proteinExistence type="inferred from homology"/>
<evidence type="ECO:0000313" key="5">
    <source>
        <dbReference type="Proteomes" id="UP001172457"/>
    </source>
</evidence>
<keyword evidence="2" id="KW-0430">Lectin</keyword>
<name>A0AA38U3Q9_9ASTR</name>
<evidence type="ECO:0000256" key="2">
    <source>
        <dbReference type="ARBA" id="ARBA00022734"/>
    </source>
</evidence>
<protein>
    <recommendedName>
        <fullName evidence="3">Jacalin-type lectin domain-containing protein</fullName>
    </recommendedName>
</protein>
<dbReference type="InterPro" id="IPR001229">
    <property type="entry name" value="Jacalin-like_lectin_dom"/>
</dbReference>
<dbReference type="InterPro" id="IPR036404">
    <property type="entry name" value="Jacalin-like_lectin_dom_sf"/>
</dbReference>
<evidence type="ECO:0000256" key="1">
    <source>
        <dbReference type="ARBA" id="ARBA00006568"/>
    </source>
</evidence>